<evidence type="ECO:0008006" key="4">
    <source>
        <dbReference type="Google" id="ProtNLM"/>
    </source>
</evidence>
<sequence length="97" mass="10377">MKINRRIVATALSLGLIGGAGFVAAPAANAGSFAGSSRVFFANQQACEVWRTVTTVNYVVKNNGVRVSESSCTYDPDAQRGYTTGKPWVGYVGLWRD</sequence>
<evidence type="ECO:0000256" key="1">
    <source>
        <dbReference type="SAM" id="SignalP"/>
    </source>
</evidence>
<proteinExistence type="predicted"/>
<evidence type="ECO:0000313" key="3">
    <source>
        <dbReference type="Proteomes" id="UP001595884"/>
    </source>
</evidence>
<gene>
    <name evidence="2" type="ORF">ACFO7V_04195</name>
</gene>
<evidence type="ECO:0000313" key="2">
    <source>
        <dbReference type="EMBL" id="MFC4715341.1"/>
    </source>
</evidence>
<comment type="caution">
    <text evidence="2">The sequence shown here is derived from an EMBL/GenBank/DDBJ whole genome shotgun (WGS) entry which is preliminary data.</text>
</comment>
<feature type="chain" id="PRO_5045653034" description="Secreted protein" evidence="1">
    <location>
        <begin position="31"/>
        <end position="97"/>
    </location>
</feature>
<dbReference type="Proteomes" id="UP001595884">
    <property type="component" value="Unassembled WGS sequence"/>
</dbReference>
<protein>
    <recommendedName>
        <fullName evidence="4">Secreted protein</fullName>
    </recommendedName>
</protein>
<reference evidence="3" key="1">
    <citation type="journal article" date="2019" name="Int. J. Syst. Evol. Microbiol.">
        <title>The Global Catalogue of Microorganisms (GCM) 10K type strain sequencing project: providing services to taxonomists for standard genome sequencing and annotation.</title>
        <authorList>
            <consortium name="The Broad Institute Genomics Platform"/>
            <consortium name="The Broad Institute Genome Sequencing Center for Infectious Disease"/>
            <person name="Wu L."/>
            <person name="Ma J."/>
        </authorList>
    </citation>
    <scope>NUCLEOTIDE SEQUENCE [LARGE SCALE GENOMIC DNA]</scope>
    <source>
        <strain evidence="3">CGMCC 1.12849</strain>
    </source>
</reference>
<keyword evidence="3" id="KW-1185">Reference proteome</keyword>
<feature type="signal peptide" evidence="1">
    <location>
        <begin position="1"/>
        <end position="30"/>
    </location>
</feature>
<accession>A0ABV9MHI8</accession>
<name>A0ABV9MHI8_9MICC</name>
<dbReference type="RefSeq" id="WP_096255042.1">
    <property type="nucleotide sequence ID" value="NZ_BAAAVQ010000029.1"/>
</dbReference>
<keyword evidence="1" id="KW-0732">Signal</keyword>
<dbReference type="EMBL" id="JBHSHE010000016">
    <property type="protein sequence ID" value="MFC4715341.1"/>
    <property type="molecule type" value="Genomic_DNA"/>
</dbReference>
<organism evidence="2 3">
    <name type="scientific">Glutamicibacter bergerei</name>
    <dbReference type="NCBI Taxonomy" id="256702"/>
    <lineage>
        <taxon>Bacteria</taxon>
        <taxon>Bacillati</taxon>
        <taxon>Actinomycetota</taxon>
        <taxon>Actinomycetes</taxon>
        <taxon>Micrococcales</taxon>
        <taxon>Micrococcaceae</taxon>
        <taxon>Glutamicibacter</taxon>
    </lineage>
</organism>